<evidence type="ECO:0000256" key="1">
    <source>
        <dbReference type="SAM" id="MobiDB-lite"/>
    </source>
</evidence>
<evidence type="ECO:0000313" key="3">
    <source>
        <dbReference type="EMBL" id="PSR94297.1"/>
    </source>
</evidence>
<keyword evidence="2" id="KW-0472">Membrane</keyword>
<sequence length="84" mass="8790">MSTAAAVAADAATTNWASYDGAVPARFTFYAVFFPVAMALFLALPAAICYGCLARGRVVPYSPPNAYGDLDRKGSVNHGSVAER</sequence>
<dbReference type="AlphaFoldDB" id="A0A2T3AEY0"/>
<dbReference type="OrthoDB" id="5213748at2759"/>
<keyword evidence="4" id="KW-1185">Reference proteome</keyword>
<dbReference type="EMBL" id="KZ678399">
    <property type="protein sequence ID" value="PSR94297.1"/>
    <property type="molecule type" value="Genomic_DNA"/>
</dbReference>
<reference evidence="3 4" key="1">
    <citation type="journal article" date="2018" name="Mycol. Prog.">
        <title>Coniella lustricola, a new species from submerged detritus.</title>
        <authorList>
            <person name="Raudabaugh D.B."/>
            <person name="Iturriaga T."/>
            <person name="Carver A."/>
            <person name="Mondo S."/>
            <person name="Pangilinan J."/>
            <person name="Lipzen A."/>
            <person name="He G."/>
            <person name="Amirebrahimi M."/>
            <person name="Grigoriev I.V."/>
            <person name="Miller A.N."/>
        </authorList>
    </citation>
    <scope>NUCLEOTIDE SEQUENCE [LARGE SCALE GENOMIC DNA]</scope>
    <source>
        <strain evidence="3 4">B22-T-1</strain>
    </source>
</reference>
<evidence type="ECO:0000313" key="4">
    <source>
        <dbReference type="Proteomes" id="UP000241462"/>
    </source>
</evidence>
<keyword evidence="2" id="KW-1133">Transmembrane helix</keyword>
<dbReference type="InParanoid" id="A0A2T3AEY0"/>
<evidence type="ECO:0000256" key="2">
    <source>
        <dbReference type="SAM" id="Phobius"/>
    </source>
</evidence>
<proteinExistence type="predicted"/>
<feature type="region of interest" description="Disordered" evidence="1">
    <location>
        <begin position="62"/>
        <end position="84"/>
    </location>
</feature>
<feature type="transmembrane region" description="Helical" evidence="2">
    <location>
        <begin position="27"/>
        <end position="53"/>
    </location>
</feature>
<protein>
    <submittedName>
        <fullName evidence="3">Uncharacterized protein</fullName>
    </submittedName>
</protein>
<name>A0A2T3AEY0_9PEZI</name>
<accession>A0A2T3AEY0</accession>
<organism evidence="3 4">
    <name type="scientific">Coniella lustricola</name>
    <dbReference type="NCBI Taxonomy" id="2025994"/>
    <lineage>
        <taxon>Eukaryota</taxon>
        <taxon>Fungi</taxon>
        <taxon>Dikarya</taxon>
        <taxon>Ascomycota</taxon>
        <taxon>Pezizomycotina</taxon>
        <taxon>Sordariomycetes</taxon>
        <taxon>Sordariomycetidae</taxon>
        <taxon>Diaporthales</taxon>
        <taxon>Schizoparmaceae</taxon>
        <taxon>Coniella</taxon>
    </lineage>
</organism>
<gene>
    <name evidence="3" type="ORF">BD289DRAFT_480608</name>
</gene>
<keyword evidence="2" id="KW-0812">Transmembrane</keyword>
<dbReference type="Proteomes" id="UP000241462">
    <property type="component" value="Unassembled WGS sequence"/>
</dbReference>